<name>A0A1Y2D7W8_9PEZI</name>
<protein>
    <submittedName>
        <fullName evidence="2">Uncharacterized protein</fullName>
    </submittedName>
</protein>
<evidence type="ECO:0000313" key="2">
    <source>
        <dbReference type="EMBL" id="ORY55307.1"/>
    </source>
</evidence>
<accession>A0A1Y2D7W8</accession>
<comment type="caution">
    <text evidence="2">The sequence shown here is derived from an EMBL/GenBank/DDBJ whole genome shotgun (WGS) entry which is preliminary data.</text>
</comment>
<dbReference type="RefSeq" id="XP_040709578.1">
    <property type="nucleotide sequence ID" value="XM_040858993.1"/>
</dbReference>
<dbReference type="GeneID" id="63775205"/>
<dbReference type="Proteomes" id="UP000193689">
    <property type="component" value="Unassembled WGS sequence"/>
</dbReference>
<sequence length="418" mass="44917">MSSTRQGNNWGSSHGTKPQRHPPQPNDGNHCAAQEGTGWSQDISWQSGYVDGPPYGHPPQFENNVSYISRGFAEQPSFGHSQHLVGRNLGRQCASDGSDHGQPSCDPLSVEVAAQTEFQSEADIFGASRHFGMPAQTPTTQPACAYEAVLDANMSQYRLTNKSTAGISPTLLDDTAPAGDMSFYPWSSFMGPDHVTTASGGSADWGLGRTDSPGIIDLDVVYHPSVVEAPSTAYGPESYIAGVEAQRYQTGCSDSSHESTTLSTIPLVAIMNSTARNPTAESRPRLREKTFYGGTMTPTVPGRHLGRWMSGRSQERDTAIPHRILMVYDVVVVVSVCQPTPSFGTSLLVQPPAIDPADEGNVNDAIADNDVLGFPANPQTQEFVLDHDLNHGISRISLNLAPRLGIDVLFGRVHPSVF</sequence>
<dbReference type="InParanoid" id="A0A1Y2D7W8"/>
<evidence type="ECO:0000256" key="1">
    <source>
        <dbReference type="SAM" id="MobiDB-lite"/>
    </source>
</evidence>
<reference evidence="2 3" key="1">
    <citation type="submission" date="2016-07" db="EMBL/GenBank/DDBJ databases">
        <title>Pervasive Adenine N6-methylation of Active Genes in Fungi.</title>
        <authorList>
            <consortium name="DOE Joint Genome Institute"/>
            <person name="Mondo S.J."/>
            <person name="Dannebaum R.O."/>
            <person name="Kuo R.C."/>
            <person name="Labutti K."/>
            <person name="Haridas S."/>
            <person name="Kuo A."/>
            <person name="Salamov A."/>
            <person name="Ahrendt S.R."/>
            <person name="Lipzen A."/>
            <person name="Sullivan W."/>
            <person name="Andreopoulos W.B."/>
            <person name="Clum A."/>
            <person name="Lindquist E."/>
            <person name="Daum C."/>
            <person name="Ramamoorthy G.K."/>
            <person name="Gryganskyi A."/>
            <person name="Culley D."/>
            <person name="Magnuson J.K."/>
            <person name="James T.Y."/>
            <person name="O'Malley M.A."/>
            <person name="Stajich J.E."/>
            <person name="Spatafora J.W."/>
            <person name="Visel A."/>
            <person name="Grigoriev I.V."/>
        </authorList>
    </citation>
    <scope>NUCLEOTIDE SEQUENCE [LARGE SCALE GENOMIC DNA]</scope>
    <source>
        <strain evidence="2 3">CBS 129021</strain>
    </source>
</reference>
<keyword evidence="3" id="KW-1185">Reference proteome</keyword>
<proteinExistence type="predicted"/>
<dbReference type="EMBL" id="MCFJ01000028">
    <property type="protein sequence ID" value="ORY55307.1"/>
    <property type="molecule type" value="Genomic_DNA"/>
</dbReference>
<gene>
    <name evidence="2" type="ORF">BCR38DRAFT_415028</name>
</gene>
<dbReference type="AlphaFoldDB" id="A0A1Y2D7W8"/>
<organism evidence="2 3">
    <name type="scientific">Pseudomassariella vexata</name>
    <dbReference type="NCBI Taxonomy" id="1141098"/>
    <lineage>
        <taxon>Eukaryota</taxon>
        <taxon>Fungi</taxon>
        <taxon>Dikarya</taxon>
        <taxon>Ascomycota</taxon>
        <taxon>Pezizomycotina</taxon>
        <taxon>Sordariomycetes</taxon>
        <taxon>Xylariomycetidae</taxon>
        <taxon>Amphisphaeriales</taxon>
        <taxon>Pseudomassariaceae</taxon>
        <taxon>Pseudomassariella</taxon>
    </lineage>
</organism>
<feature type="region of interest" description="Disordered" evidence="1">
    <location>
        <begin position="1"/>
        <end position="38"/>
    </location>
</feature>
<feature type="compositionally biased region" description="Polar residues" evidence="1">
    <location>
        <begin position="1"/>
        <end position="16"/>
    </location>
</feature>
<evidence type="ECO:0000313" key="3">
    <source>
        <dbReference type="Proteomes" id="UP000193689"/>
    </source>
</evidence>